<dbReference type="InterPro" id="IPR054190">
    <property type="entry name" value="DUF6895"/>
</dbReference>
<proteinExistence type="predicted"/>
<protein>
    <recommendedName>
        <fullName evidence="1">DUF6895 domain-containing protein</fullName>
    </recommendedName>
</protein>
<accession>A0ABP5USS4</accession>
<comment type="caution">
    <text evidence="2">The sequence shown here is derived from an EMBL/GenBank/DDBJ whole genome shotgun (WGS) entry which is preliminary data.</text>
</comment>
<sequence>MSTALAQTAHDVGSRALHWLHAHRQAGALDGRDLAGDMEAYKALLETALAASLVLRDGASGSEQCALAHELLDFAWAQLKDGTLLYERLLRQPLATDTVEGYAHFARVGYRHTGMERLITHFAATGTARTVEYVPNRRLAIANALRVIGHDQGADDWERLTRATWLGSTPQPWHLDWMTGYAITHTVFHLTDWGRAPRGLPDDLAAYLALWLPVWTDVWAETGQWDLVGELLIIGSCLPEPYVELGDWQRLAEVQHADGLVPRDDHPVDDDHATRFQDHHHPTVVATVAGTIALTRALKAPPTHTPDTHA</sequence>
<evidence type="ECO:0000259" key="1">
    <source>
        <dbReference type="Pfam" id="PF21836"/>
    </source>
</evidence>
<evidence type="ECO:0000313" key="3">
    <source>
        <dbReference type="Proteomes" id="UP001499986"/>
    </source>
</evidence>
<feature type="domain" description="DUF6895" evidence="1">
    <location>
        <begin position="14"/>
        <end position="290"/>
    </location>
</feature>
<gene>
    <name evidence="2" type="ORF">GCM10010255_12280</name>
</gene>
<dbReference type="Pfam" id="PF21836">
    <property type="entry name" value="DUF6895"/>
    <property type="match status" value="1"/>
</dbReference>
<keyword evidence="3" id="KW-1185">Reference proteome</keyword>
<evidence type="ECO:0000313" key="2">
    <source>
        <dbReference type="EMBL" id="GAA2386480.1"/>
    </source>
</evidence>
<reference evidence="3" key="1">
    <citation type="journal article" date="2019" name="Int. J. Syst. Evol. Microbiol.">
        <title>The Global Catalogue of Microorganisms (GCM) 10K type strain sequencing project: providing services to taxonomists for standard genome sequencing and annotation.</title>
        <authorList>
            <consortium name="The Broad Institute Genomics Platform"/>
            <consortium name="The Broad Institute Genome Sequencing Center for Infectious Disease"/>
            <person name="Wu L."/>
            <person name="Ma J."/>
        </authorList>
    </citation>
    <scope>NUCLEOTIDE SEQUENCE [LARGE SCALE GENOMIC DNA]</scope>
    <source>
        <strain evidence="3">JCM 4358</strain>
    </source>
</reference>
<dbReference type="RefSeq" id="WP_086852863.1">
    <property type="nucleotide sequence ID" value="NZ_BAAASE010000001.1"/>
</dbReference>
<dbReference type="EMBL" id="BAAASE010000001">
    <property type="protein sequence ID" value="GAA2386480.1"/>
    <property type="molecule type" value="Genomic_DNA"/>
</dbReference>
<name>A0ABP5USS4_9ACTN</name>
<organism evidence="2 3">
    <name type="scientific">Streptomyces coeruleofuscus</name>
    <dbReference type="NCBI Taxonomy" id="66879"/>
    <lineage>
        <taxon>Bacteria</taxon>
        <taxon>Bacillati</taxon>
        <taxon>Actinomycetota</taxon>
        <taxon>Actinomycetes</taxon>
        <taxon>Kitasatosporales</taxon>
        <taxon>Streptomycetaceae</taxon>
        <taxon>Streptomyces</taxon>
    </lineage>
</organism>
<dbReference type="Proteomes" id="UP001499986">
    <property type="component" value="Unassembled WGS sequence"/>
</dbReference>